<reference evidence="3" key="1">
    <citation type="submission" date="2018-05" db="EMBL/GenBank/DDBJ databases">
        <authorList>
            <person name="Lanie J.A."/>
            <person name="Ng W.-L."/>
            <person name="Kazmierczak K.M."/>
            <person name="Andrzejewski T.M."/>
            <person name="Davidsen T.M."/>
            <person name="Wayne K.J."/>
            <person name="Tettelin H."/>
            <person name="Glass J.I."/>
            <person name="Rusch D."/>
            <person name="Podicherti R."/>
            <person name="Tsui H.-C.T."/>
            <person name="Winkler M.E."/>
        </authorList>
    </citation>
    <scope>NUCLEOTIDE SEQUENCE</scope>
</reference>
<dbReference type="InterPro" id="IPR020904">
    <property type="entry name" value="Sc_DH/Rdtase_CS"/>
</dbReference>
<protein>
    <recommendedName>
        <fullName evidence="4">Short-chain dehydrogenase</fullName>
    </recommendedName>
</protein>
<dbReference type="PRINTS" id="PR00080">
    <property type="entry name" value="SDRFAMILY"/>
</dbReference>
<dbReference type="Gene3D" id="3.40.50.720">
    <property type="entry name" value="NAD(P)-binding Rossmann-like Domain"/>
    <property type="match status" value="1"/>
</dbReference>
<dbReference type="CDD" id="cd05233">
    <property type="entry name" value="SDR_c"/>
    <property type="match status" value="1"/>
</dbReference>
<gene>
    <name evidence="3" type="ORF">METZ01_LOCUS50112</name>
</gene>
<sequence>MPGRLNNKVCLITGGASGIGRAVTIRFLEEGGAVVVVDRNRAAIKETLEIARTVSTKVESIEADVSKLDQVENMIRSTVDKFGHLDVLVNGAGVLVLTQEAEHVEEREWDLIMNTNLKGLFFCCKYALPEMVRSGGGSIVNIASITGIQGYSRSVPYSVSKAGVIHLTFVLANQYTRRGVRVNAVAPGSIDTHQARGSSQSVGALDIVAQNHPMKRIGKASEMAEVILFLASEESSFISGETILADGGSWAGGGHV</sequence>
<dbReference type="PANTHER" id="PTHR42760">
    <property type="entry name" value="SHORT-CHAIN DEHYDROGENASES/REDUCTASES FAMILY MEMBER"/>
    <property type="match status" value="1"/>
</dbReference>
<dbReference type="InterPro" id="IPR036291">
    <property type="entry name" value="NAD(P)-bd_dom_sf"/>
</dbReference>
<accession>A0A381S1S2</accession>
<dbReference type="PANTHER" id="PTHR42760:SF115">
    <property type="entry name" value="3-OXOACYL-[ACYL-CARRIER-PROTEIN] REDUCTASE FABG"/>
    <property type="match status" value="1"/>
</dbReference>
<keyword evidence="2" id="KW-0560">Oxidoreductase</keyword>
<dbReference type="FunFam" id="3.40.50.720:FF:000084">
    <property type="entry name" value="Short-chain dehydrogenase reductase"/>
    <property type="match status" value="1"/>
</dbReference>
<dbReference type="Pfam" id="PF13561">
    <property type="entry name" value="adh_short_C2"/>
    <property type="match status" value="1"/>
</dbReference>
<dbReference type="AlphaFoldDB" id="A0A381S1S2"/>
<dbReference type="EMBL" id="UINC01002492">
    <property type="protein sequence ID" value="SUZ97258.1"/>
    <property type="molecule type" value="Genomic_DNA"/>
</dbReference>
<name>A0A381S1S2_9ZZZZ</name>
<dbReference type="SUPFAM" id="SSF51735">
    <property type="entry name" value="NAD(P)-binding Rossmann-fold domains"/>
    <property type="match status" value="1"/>
</dbReference>
<evidence type="ECO:0008006" key="4">
    <source>
        <dbReference type="Google" id="ProtNLM"/>
    </source>
</evidence>
<organism evidence="3">
    <name type="scientific">marine metagenome</name>
    <dbReference type="NCBI Taxonomy" id="408172"/>
    <lineage>
        <taxon>unclassified sequences</taxon>
        <taxon>metagenomes</taxon>
        <taxon>ecological metagenomes</taxon>
    </lineage>
</organism>
<evidence type="ECO:0000256" key="1">
    <source>
        <dbReference type="ARBA" id="ARBA00006484"/>
    </source>
</evidence>
<evidence type="ECO:0000256" key="2">
    <source>
        <dbReference type="ARBA" id="ARBA00023002"/>
    </source>
</evidence>
<evidence type="ECO:0000313" key="3">
    <source>
        <dbReference type="EMBL" id="SUZ97258.1"/>
    </source>
</evidence>
<comment type="similarity">
    <text evidence="1">Belongs to the short-chain dehydrogenases/reductases (SDR) family.</text>
</comment>
<dbReference type="InterPro" id="IPR002347">
    <property type="entry name" value="SDR_fam"/>
</dbReference>
<proteinExistence type="inferred from homology"/>
<dbReference type="PRINTS" id="PR00081">
    <property type="entry name" value="GDHRDH"/>
</dbReference>
<dbReference type="PROSITE" id="PS00061">
    <property type="entry name" value="ADH_SHORT"/>
    <property type="match status" value="1"/>
</dbReference>
<dbReference type="NCBIfam" id="NF005559">
    <property type="entry name" value="PRK07231.1"/>
    <property type="match status" value="1"/>
</dbReference>
<dbReference type="GO" id="GO:0016616">
    <property type="term" value="F:oxidoreductase activity, acting on the CH-OH group of donors, NAD or NADP as acceptor"/>
    <property type="evidence" value="ECO:0007669"/>
    <property type="project" value="TreeGrafter"/>
</dbReference>